<name>A0A0S4KLQ7_BODSA</name>
<dbReference type="NCBIfam" id="TIGR00231">
    <property type="entry name" value="small_GTP"/>
    <property type="match status" value="1"/>
</dbReference>
<dbReference type="SUPFAM" id="SSF52540">
    <property type="entry name" value="P-loop containing nucleoside triphosphate hydrolases"/>
    <property type="match status" value="1"/>
</dbReference>
<dbReference type="PANTHER" id="PTHR47978">
    <property type="match status" value="1"/>
</dbReference>
<dbReference type="SMART" id="SM00175">
    <property type="entry name" value="RAB"/>
    <property type="match status" value="1"/>
</dbReference>
<keyword evidence="3" id="KW-1185">Reference proteome</keyword>
<dbReference type="SMART" id="SM00173">
    <property type="entry name" value="RAS"/>
    <property type="match status" value="1"/>
</dbReference>
<dbReference type="FunFam" id="3.40.50.300:FF:001447">
    <property type="entry name" value="Ras-related protein Rab-1B"/>
    <property type="match status" value="1"/>
</dbReference>
<dbReference type="InterPro" id="IPR005225">
    <property type="entry name" value="Small_GTP-bd"/>
</dbReference>
<dbReference type="EMBL" id="CYKH01001404">
    <property type="protein sequence ID" value="CUI14529.1"/>
    <property type="molecule type" value="Genomic_DNA"/>
</dbReference>
<reference evidence="3" key="1">
    <citation type="submission" date="2015-09" db="EMBL/GenBank/DDBJ databases">
        <authorList>
            <consortium name="Pathogen Informatics"/>
        </authorList>
    </citation>
    <scope>NUCLEOTIDE SEQUENCE [LARGE SCALE GENOMIC DNA]</scope>
    <source>
        <strain evidence="3">Lake Konstanz</strain>
    </source>
</reference>
<dbReference type="AlphaFoldDB" id="A0A0S4KLQ7"/>
<dbReference type="VEuPathDB" id="TriTrypDB:BSAL_07390"/>
<dbReference type="GO" id="GO:0003924">
    <property type="term" value="F:GTPase activity"/>
    <property type="evidence" value="ECO:0007669"/>
    <property type="project" value="InterPro"/>
</dbReference>
<organism evidence="2 3">
    <name type="scientific">Bodo saltans</name>
    <name type="common">Flagellated protozoan</name>
    <dbReference type="NCBI Taxonomy" id="75058"/>
    <lineage>
        <taxon>Eukaryota</taxon>
        <taxon>Discoba</taxon>
        <taxon>Euglenozoa</taxon>
        <taxon>Kinetoplastea</taxon>
        <taxon>Metakinetoplastina</taxon>
        <taxon>Eubodonida</taxon>
        <taxon>Bodonidae</taxon>
        <taxon>Bodo</taxon>
    </lineage>
</organism>
<dbReference type="PRINTS" id="PR00449">
    <property type="entry name" value="RASTRNSFRMNG"/>
</dbReference>
<dbReference type="OrthoDB" id="63533at2759"/>
<keyword evidence="1" id="KW-0547">Nucleotide-binding</keyword>
<protein>
    <submittedName>
        <fullName evidence="2">Rab5 GTP-binding protein, putative</fullName>
    </submittedName>
</protein>
<evidence type="ECO:0000313" key="2">
    <source>
        <dbReference type="EMBL" id="CUI14529.1"/>
    </source>
</evidence>
<sequence>MLIEGDQHHANVLFVRLCLKKINKTHQQNTKHSAQVTTMAGHVPCEEIKVKLILIGEVGVGKTTFAMKSESGLFIPDLQQTIGTSIHSHSCSTAHEGESPSSSVKFVIWDTACSDKYFAPSPMFYRNADAALIMYDVTSAVSLQKAKDFWIERVQHFTPDHTLMALVGHKCDLEGLRQVSTVQGHELADREGLEFFETSAKIDLSVNALFLKLSELLLAHGLEERIKHRDAASKPSICSIS</sequence>
<dbReference type="InterPro" id="IPR001806">
    <property type="entry name" value="Small_GTPase"/>
</dbReference>
<evidence type="ECO:0000256" key="1">
    <source>
        <dbReference type="ARBA" id="ARBA00022741"/>
    </source>
</evidence>
<dbReference type="Gene3D" id="3.40.50.300">
    <property type="entry name" value="P-loop containing nucleotide triphosphate hydrolases"/>
    <property type="match status" value="1"/>
</dbReference>
<dbReference type="PROSITE" id="PS51419">
    <property type="entry name" value="RAB"/>
    <property type="match status" value="1"/>
</dbReference>
<dbReference type="OMA" id="CSTAHEG"/>
<dbReference type="SMART" id="SM00174">
    <property type="entry name" value="RHO"/>
    <property type="match status" value="1"/>
</dbReference>
<dbReference type="GO" id="GO:0005525">
    <property type="term" value="F:GTP binding"/>
    <property type="evidence" value="ECO:0007669"/>
    <property type="project" value="InterPro"/>
</dbReference>
<dbReference type="PROSITE" id="PS51421">
    <property type="entry name" value="RAS"/>
    <property type="match status" value="1"/>
</dbReference>
<gene>
    <name evidence="2" type="ORF">BSAL_07390</name>
</gene>
<dbReference type="Pfam" id="PF00071">
    <property type="entry name" value="Ras"/>
    <property type="match status" value="1"/>
</dbReference>
<proteinExistence type="predicted"/>
<dbReference type="Proteomes" id="UP000051952">
    <property type="component" value="Unassembled WGS sequence"/>
</dbReference>
<accession>A0A0S4KLQ7</accession>
<dbReference type="InterPro" id="IPR027417">
    <property type="entry name" value="P-loop_NTPase"/>
</dbReference>
<evidence type="ECO:0000313" key="3">
    <source>
        <dbReference type="Proteomes" id="UP000051952"/>
    </source>
</evidence>